<evidence type="ECO:0000256" key="1">
    <source>
        <dbReference type="ARBA" id="ARBA00006336"/>
    </source>
</evidence>
<evidence type="ECO:0000256" key="2">
    <source>
        <dbReference type="ARBA" id="ARBA00022801"/>
    </source>
</evidence>
<dbReference type="GO" id="GO:0016787">
    <property type="term" value="F:hydrolase activity"/>
    <property type="evidence" value="ECO:0007669"/>
    <property type="project" value="UniProtKB-KW"/>
</dbReference>
<organism evidence="4 5">
    <name type="scientific">Secundilactobacillus odoratitofui DSM 19909 = JCM 15043</name>
    <dbReference type="NCBI Taxonomy" id="1423776"/>
    <lineage>
        <taxon>Bacteria</taxon>
        <taxon>Bacillati</taxon>
        <taxon>Bacillota</taxon>
        <taxon>Bacilli</taxon>
        <taxon>Lactobacillales</taxon>
        <taxon>Lactobacillaceae</taxon>
        <taxon>Secundilactobacillus</taxon>
    </lineage>
</organism>
<gene>
    <name evidence="4" type="ORF">FD04_GL000293</name>
</gene>
<dbReference type="CDD" id="cd00431">
    <property type="entry name" value="cysteine_hydrolases"/>
    <property type="match status" value="1"/>
</dbReference>
<accession>A0A0R1LZW5</accession>
<keyword evidence="2" id="KW-0378">Hydrolase</keyword>
<dbReference type="InterPro" id="IPR036380">
    <property type="entry name" value="Isochorismatase-like_sf"/>
</dbReference>
<dbReference type="InterPro" id="IPR050272">
    <property type="entry name" value="Isochorismatase-like_hydrls"/>
</dbReference>
<name>A0A0R1LZW5_9LACO</name>
<dbReference type="STRING" id="1423776.FD04_GL000293"/>
<dbReference type="Gene3D" id="3.40.50.850">
    <property type="entry name" value="Isochorismatase-like"/>
    <property type="match status" value="1"/>
</dbReference>
<dbReference type="EMBL" id="AZEE01000027">
    <property type="protein sequence ID" value="KRK98561.1"/>
    <property type="molecule type" value="Genomic_DNA"/>
</dbReference>
<proteinExistence type="inferred from homology"/>
<evidence type="ECO:0000259" key="3">
    <source>
        <dbReference type="Pfam" id="PF00857"/>
    </source>
</evidence>
<comment type="similarity">
    <text evidence="1">Belongs to the isochorismatase family.</text>
</comment>
<dbReference type="Pfam" id="PF00857">
    <property type="entry name" value="Isochorismatase"/>
    <property type="match status" value="1"/>
</dbReference>
<dbReference type="AlphaFoldDB" id="A0A0R1LZW5"/>
<dbReference type="PATRIC" id="fig|1423776.4.peg.294"/>
<reference evidence="4 5" key="1">
    <citation type="journal article" date="2015" name="Genome Announc.">
        <title>Expanding the biotechnology potential of lactobacilli through comparative genomics of 213 strains and associated genera.</title>
        <authorList>
            <person name="Sun Z."/>
            <person name="Harris H.M."/>
            <person name="McCann A."/>
            <person name="Guo C."/>
            <person name="Argimon S."/>
            <person name="Zhang W."/>
            <person name="Yang X."/>
            <person name="Jeffery I.B."/>
            <person name="Cooney J.C."/>
            <person name="Kagawa T.F."/>
            <person name="Liu W."/>
            <person name="Song Y."/>
            <person name="Salvetti E."/>
            <person name="Wrobel A."/>
            <person name="Rasinkangas P."/>
            <person name="Parkhill J."/>
            <person name="Rea M.C."/>
            <person name="O'Sullivan O."/>
            <person name="Ritari J."/>
            <person name="Douillard F.P."/>
            <person name="Paul Ross R."/>
            <person name="Yang R."/>
            <person name="Briner A.E."/>
            <person name="Felis G.E."/>
            <person name="de Vos W.M."/>
            <person name="Barrangou R."/>
            <person name="Klaenhammer T.R."/>
            <person name="Caufield P.W."/>
            <person name="Cui Y."/>
            <person name="Zhang H."/>
            <person name="O'Toole P.W."/>
        </authorList>
    </citation>
    <scope>NUCLEOTIDE SEQUENCE [LARGE SCALE GENOMIC DNA]</scope>
    <source>
        <strain evidence="4 5">DSM 19909</strain>
    </source>
</reference>
<dbReference type="Proteomes" id="UP000051160">
    <property type="component" value="Unassembled WGS sequence"/>
</dbReference>
<keyword evidence="5" id="KW-1185">Reference proteome</keyword>
<dbReference type="SUPFAM" id="SSF52499">
    <property type="entry name" value="Isochorismatase-like hydrolases"/>
    <property type="match status" value="1"/>
</dbReference>
<sequence length="190" mass="20928">MPQIPTLDLNKTAYVAIDLQDDILNAPGIDAAHRHAVLTANNQLADYFKNTGALIVQVTVNVASVQNLFPRREVTQPVTPNQAKLVMPIAIDSEATNVIKITKHNPGAFFGTDLDLQLRRRGIDTIILGGISTSNGVYATALDAYQNAYRLIVVEDACMDRDAEKHAFFFDKMFNRISYVTTTSDLLASF</sequence>
<comment type="caution">
    <text evidence="4">The sequence shown here is derived from an EMBL/GenBank/DDBJ whole genome shotgun (WGS) entry which is preliminary data.</text>
</comment>
<dbReference type="InterPro" id="IPR000868">
    <property type="entry name" value="Isochorismatase-like_dom"/>
</dbReference>
<evidence type="ECO:0000313" key="5">
    <source>
        <dbReference type="Proteomes" id="UP000051160"/>
    </source>
</evidence>
<protein>
    <recommendedName>
        <fullName evidence="3">Isochorismatase-like domain-containing protein</fullName>
    </recommendedName>
</protein>
<dbReference type="RefSeq" id="WP_235805634.1">
    <property type="nucleotide sequence ID" value="NZ_AZEE01000027.1"/>
</dbReference>
<feature type="domain" description="Isochorismatase-like" evidence="3">
    <location>
        <begin position="12"/>
        <end position="184"/>
    </location>
</feature>
<evidence type="ECO:0000313" key="4">
    <source>
        <dbReference type="EMBL" id="KRK98561.1"/>
    </source>
</evidence>
<dbReference type="PANTHER" id="PTHR43540:SF7">
    <property type="entry name" value="ISOCHORISMATASE FAMILY PROTEIN YECD"/>
    <property type="match status" value="1"/>
</dbReference>
<dbReference type="PANTHER" id="PTHR43540">
    <property type="entry name" value="PEROXYUREIDOACRYLATE/UREIDOACRYLATE AMIDOHYDROLASE-RELATED"/>
    <property type="match status" value="1"/>
</dbReference>